<feature type="domain" description="Methyl-accepting transducer" evidence="9">
    <location>
        <begin position="145"/>
        <end position="381"/>
    </location>
</feature>
<dbReference type="InterPro" id="IPR004090">
    <property type="entry name" value="Chemotax_Me-accpt_rcpt"/>
</dbReference>
<comment type="subcellular location">
    <subcellularLocation>
        <location evidence="1">Cell membrane</location>
    </subcellularLocation>
</comment>
<reference evidence="11 12" key="1">
    <citation type="submission" date="2019-12" db="EMBL/GenBank/DDBJ databases">
        <title>The whole genome sequencing of a strain isolated from a Mars analog, Dalangtan Playa.</title>
        <authorList>
            <person name="Huang T."/>
        </authorList>
    </citation>
    <scope>NUCLEOTIDE SEQUENCE [LARGE SCALE GENOMIC DNA]</scope>
    <source>
        <strain evidence="11 12">DP4-553-S</strain>
    </source>
</reference>
<dbReference type="PANTHER" id="PTHR32089:SF112">
    <property type="entry name" value="LYSOZYME-LIKE PROTEIN-RELATED"/>
    <property type="match status" value="1"/>
</dbReference>
<evidence type="ECO:0000259" key="9">
    <source>
        <dbReference type="PROSITE" id="PS50111"/>
    </source>
</evidence>
<dbReference type="Gene3D" id="1.10.8.500">
    <property type="entry name" value="HAMP domain in histidine kinase"/>
    <property type="match status" value="1"/>
</dbReference>
<evidence type="ECO:0000256" key="3">
    <source>
        <dbReference type="ARBA" id="ARBA00023136"/>
    </source>
</evidence>
<dbReference type="InterPro" id="IPR003660">
    <property type="entry name" value="HAMP_dom"/>
</dbReference>
<evidence type="ECO:0000256" key="4">
    <source>
        <dbReference type="ARBA" id="ARBA00023224"/>
    </source>
</evidence>
<feature type="coiled-coil region" evidence="7">
    <location>
        <begin position="181"/>
        <end position="250"/>
    </location>
</feature>
<dbReference type="Pfam" id="PF00672">
    <property type="entry name" value="HAMP"/>
    <property type="match status" value="1"/>
</dbReference>
<dbReference type="SMART" id="SM00304">
    <property type="entry name" value="HAMP"/>
    <property type="match status" value="1"/>
</dbReference>
<protein>
    <submittedName>
        <fullName evidence="11">HAMP domain-containing protein</fullName>
    </submittedName>
</protein>
<keyword evidence="7" id="KW-0175">Coiled coil</keyword>
<name>A0ABX7VYI1_9BACI</name>
<evidence type="ECO:0000313" key="11">
    <source>
        <dbReference type="EMBL" id="QTN00871.1"/>
    </source>
</evidence>
<comment type="similarity">
    <text evidence="5">Belongs to the methyl-accepting chemotaxis (MCP) protein family.</text>
</comment>
<evidence type="ECO:0000256" key="1">
    <source>
        <dbReference type="ARBA" id="ARBA00004236"/>
    </source>
</evidence>
<keyword evidence="12" id="KW-1185">Reference proteome</keyword>
<dbReference type="PROSITE" id="PS50111">
    <property type="entry name" value="CHEMOTAXIS_TRANSDUC_2"/>
    <property type="match status" value="1"/>
</dbReference>
<dbReference type="EMBL" id="CP046956">
    <property type="protein sequence ID" value="QTN00871.1"/>
    <property type="molecule type" value="Genomic_DNA"/>
</dbReference>
<gene>
    <name evidence="11" type="ORF">ERJ70_17210</name>
</gene>
<evidence type="ECO:0000259" key="10">
    <source>
        <dbReference type="PROSITE" id="PS50885"/>
    </source>
</evidence>
<feature type="transmembrane region" description="Helical" evidence="8">
    <location>
        <begin position="15"/>
        <end position="38"/>
    </location>
</feature>
<keyword evidence="8" id="KW-0812">Transmembrane</keyword>
<sequence length="453" mass="49694">MMEEKTKKGSLRWKLVLFTTLLALITYSISAVFMYLLYDYIQTFVPISEFWFVMATLALGIIWSGILAYAAAGFITRPLTRLESVAVEAAQGNLTKEVELPKSKDEIHSLSFAFNTMLGSLKQIILKIENNFAKTNDKVEQIKTVSSRAAAQTKEIEEAIQHISAGAENSSNSIQNTAESIEASTRLAQQVQNKADQSRKNSQDMVAKLSDSKTVIHRLVSGIQSLAQEQENSLEDVTRLEKNAQEVENIIGMVGDISEQTNLLALNASIEAARAGEHGKGFAVVAEEVRKLADQSTQAVQGISELIANIQTDVQQVVNQITEQVTFARTEAEKGEETNAAINTMSVSINEVVSTIEEISQLVDEQLQAIQKTSVESQEVSAIAEETSASAEEMTAIINEQSAVIASVEQLAASLEDQAKVLNKEIHQFKIKEEEVVPLKQPVRMTTKMEKGA</sequence>
<dbReference type="SUPFAM" id="SSF58104">
    <property type="entry name" value="Methyl-accepting chemotaxis protein (MCP) signaling domain"/>
    <property type="match status" value="1"/>
</dbReference>
<keyword evidence="3 8" id="KW-0472">Membrane</keyword>
<dbReference type="CDD" id="cd06225">
    <property type="entry name" value="HAMP"/>
    <property type="match status" value="1"/>
</dbReference>
<evidence type="ECO:0000313" key="12">
    <source>
        <dbReference type="Proteomes" id="UP000665043"/>
    </source>
</evidence>
<evidence type="ECO:0000256" key="5">
    <source>
        <dbReference type="ARBA" id="ARBA00029447"/>
    </source>
</evidence>
<dbReference type="PANTHER" id="PTHR32089">
    <property type="entry name" value="METHYL-ACCEPTING CHEMOTAXIS PROTEIN MCPB"/>
    <property type="match status" value="1"/>
</dbReference>
<evidence type="ECO:0000256" key="6">
    <source>
        <dbReference type="PROSITE-ProRule" id="PRU00284"/>
    </source>
</evidence>
<dbReference type="SMART" id="SM00283">
    <property type="entry name" value="MA"/>
    <property type="match status" value="1"/>
</dbReference>
<keyword evidence="8" id="KW-1133">Transmembrane helix</keyword>
<dbReference type="PROSITE" id="PS50885">
    <property type="entry name" value="HAMP"/>
    <property type="match status" value="1"/>
</dbReference>
<dbReference type="Proteomes" id="UP000665043">
    <property type="component" value="Chromosome"/>
</dbReference>
<dbReference type="InterPro" id="IPR004089">
    <property type="entry name" value="MCPsignal_dom"/>
</dbReference>
<dbReference type="RefSeq" id="WP_374099736.1">
    <property type="nucleotide sequence ID" value="NZ_CP046956.1"/>
</dbReference>
<keyword evidence="2" id="KW-1003">Cell membrane</keyword>
<evidence type="ECO:0000256" key="8">
    <source>
        <dbReference type="SAM" id="Phobius"/>
    </source>
</evidence>
<feature type="transmembrane region" description="Helical" evidence="8">
    <location>
        <begin position="50"/>
        <end position="72"/>
    </location>
</feature>
<dbReference type="PRINTS" id="PR00260">
    <property type="entry name" value="CHEMTRNSDUCR"/>
</dbReference>
<dbReference type="Pfam" id="PF00015">
    <property type="entry name" value="MCPsignal"/>
    <property type="match status" value="1"/>
</dbReference>
<feature type="coiled-coil region" evidence="7">
    <location>
        <begin position="398"/>
        <end position="432"/>
    </location>
</feature>
<keyword evidence="4 6" id="KW-0807">Transducer</keyword>
<evidence type="ECO:0000256" key="7">
    <source>
        <dbReference type="SAM" id="Coils"/>
    </source>
</evidence>
<organism evidence="11 12">
    <name type="scientific">Sediminibacillus dalangtanensis</name>
    <dbReference type="NCBI Taxonomy" id="2729421"/>
    <lineage>
        <taxon>Bacteria</taxon>
        <taxon>Bacillati</taxon>
        <taxon>Bacillota</taxon>
        <taxon>Bacilli</taxon>
        <taxon>Bacillales</taxon>
        <taxon>Bacillaceae</taxon>
        <taxon>Sediminibacillus</taxon>
    </lineage>
</organism>
<feature type="domain" description="HAMP" evidence="10">
    <location>
        <begin position="73"/>
        <end position="126"/>
    </location>
</feature>
<dbReference type="Gene3D" id="1.10.287.950">
    <property type="entry name" value="Methyl-accepting chemotaxis protein"/>
    <property type="match status" value="1"/>
</dbReference>
<accession>A0ABX7VYI1</accession>
<proteinExistence type="inferred from homology"/>
<evidence type="ECO:0000256" key="2">
    <source>
        <dbReference type="ARBA" id="ARBA00022475"/>
    </source>
</evidence>